<feature type="domain" description="DUF4397" evidence="1">
    <location>
        <begin position="137"/>
        <end position="204"/>
    </location>
</feature>
<dbReference type="EMBL" id="JAAZWO010000029">
    <property type="protein sequence ID" value="MBC2399485.1"/>
    <property type="molecule type" value="Genomic_DNA"/>
</dbReference>
<sequence length="216" mass="23848">MFFCPYFVPNLYRVNPPVSYVRILHAVPKAPNVDVYLNDKLIAPDLAYKQFTEYLPLIPGYYNVKIYPAGNTSTPVINTNFSLENNKIITAAAIGTVENMYLKLIEDTPMDLPAGKTMIRFIHLSPNAPSVNVSLPNSSLSFNNVSFGQVTNYKEIPPGTYTVELRVSGTGNVVLTAPNMRLGPNKIYSIYAIGLAGDNPPLQILLPLDGNSYIKF</sequence>
<protein>
    <submittedName>
        <fullName evidence="2">DUF4397 domain-containing protein</fullName>
    </submittedName>
</protein>
<evidence type="ECO:0000259" key="1">
    <source>
        <dbReference type="Pfam" id="PF14344"/>
    </source>
</evidence>
<dbReference type="InterPro" id="IPR025510">
    <property type="entry name" value="DUF4397"/>
</dbReference>
<name>A0A923EEG5_CLOTT</name>
<evidence type="ECO:0000313" key="2">
    <source>
        <dbReference type="EMBL" id="MBC2399485.1"/>
    </source>
</evidence>
<comment type="caution">
    <text evidence="2">The sequence shown here is derived from an EMBL/GenBank/DDBJ whole genome shotgun (WGS) entry which is preliminary data.</text>
</comment>
<dbReference type="AlphaFoldDB" id="A0A923EEG5"/>
<accession>A0A923EEG5</accession>
<organism evidence="2 3">
    <name type="scientific">Clostridium tetanomorphum</name>
    <dbReference type="NCBI Taxonomy" id="1553"/>
    <lineage>
        <taxon>Bacteria</taxon>
        <taxon>Bacillati</taxon>
        <taxon>Bacillota</taxon>
        <taxon>Clostridia</taxon>
        <taxon>Eubacteriales</taxon>
        <taxon>Clostridiaceae</taxon>
        <taxon>Clostridium</taxon>
    </lineage>
</organism>
<feature type="domain" description="DUF4397" evidence="1">
    <location>
        <begin position="19"/>
        <end position="133"/>
    </location>
</feature>
<evidence type="ECO:0000313" key="3">
    <source>
        <dbReference type="Proteomes" id="UP000563151"/>
    </source>
</evidence>
<gene>
    <name evidence="2" type="ORF">HGG79_17160</name>
</gene>
<dbReference type="Proteomes" id="UP000563151">
    <property type="component" value="Unassembled WGS sequence"/>
</dbReference>
<reference evidence="2 3" key="1">
    <citation type="submission" date="2020-04" db="EMBL/GenBank/DDBJ databases">
        <title>Genomic insights into acetone-butanol-ethanol (ABE) fermentation by sequencing solventogenic clostridia strains.</title>
        <authorList>
            <person name="Brown S."/>
        </authorList>
    </citation>
    <scope>NUCLEOTIDE SEQUENCE [LARGE SCALE GENOMIC DNA]</scope>
    <source>
        <strain evidence="2 3">DJ011</strain>
    </source>
</reference>
<proteinExistence type="predicted"/>
<keyword evidence="3" id="KW-1185">Reference proteome</keyword>
<dbReference type="Pfam" id="PF14344">
    <property type="entry name" value="DUF4397"/>
    <property type="match status" value="2"/>
</dbReference>